<evidence type="ECO:0000256" key="4">
    <source>
        <dbReference type="SAM" id="SignalP"/>
    </source>
</evidence>
<keyword evidence="7" id="KW-1185">Reference proteome</keyword>
<dbReference type="InterPro" id="IPR036426">
    <property type="entry name" value="Bulb-type_lectin_dom_sf"/>
</dbReference>
<accession>A0AAW2BI90</accession>
<dbReference type="Proteomes" id="UP001459277">
    <property type="component" value="Unassembled WGS sequence"/>
</dbReference>
<dbReference type="EMBL" id="JAZDWU010000011">
    <property type="protein sequence ID" value="KAK9985745.1"/>
    <property type="molecule type" value="Genomic_DNA"/>
</dbReference>
<dbReference type="AlphaFoldDB" id="A0AAW2BI90"/>
<feature type="domain" description="Apple" evidence="5">
    <location>
        <begin position="330"/>
        <end position="414"/>
    </location>
</feature>
<dbReference type="Gene3D" id="2.90.10.10">
    <property type="entry name" value="Bulb-type lectin domain"/>
    <property type="match status" value="1"/>
</dbReference>
<dbReference type="Pfam" id="PF00954">
    <property type="entry name" value="S_locus_glycop"/>
    <property type="match status" value="1"/>
</dbReference>
<dbReference type="InterPro" id="IPR000858">
    <property type="entry name" value="S_locus_glycoprot_dom"/>
</dbReference>
<evidence type="ECO:0000256" key="3">
    <source>
        <dbReference type="ARBA" id="ARBA00023180"/>
    </source>
</evidence>
<dbReference type="InterPro" id="IPR051343">
    <property type="entry name" value="G-type_lectin_kinases/EP1-like"/>
</dbReference>
<gene>
    <name evidence="6" type="ORF">SO802_030696</name>
</gene>
<dbReference type="SUPFAM" id="SSF51110">
    <property type="entry name" value="alpha-D-mannose-specific plant lectins"/>
    <property type="match status" value="1"/>
</dbReference>
<keyword evidence="1 4" id="KW-0732">Signal</keyword>
<evidence type="ECO:0000313" key="7">
    <source>
        <dbReference type="Proteomes" id="UP001459277"/>
    </source>
</evidence>
<reference evidence="6 7" key="1">
    <citation type="submission" date="2024-01" db="EMBL/GenBank/DDBJ databases">
        <title>A telomere-to-telomere, gap-free genome of sweet tea (Lithocarpus litseifolius).</title>
        <authorList>
            <person name="Zhou J."/>
        </authorList>
    </citation>
    <scope>NUCLEOTIDE SEQUENCE [LARGE SCALE GENOMIC DNA]</scope>
    <source>
        <strain evidence="6">Zhou-2022a</strain>
        <tissue evidence="6">Leaf</tissue>
    </source>
</reference>
<evidence type="ECO:0000259" key="5">
    <source>
        <dbReference type="PROSITE" id="PS50948"/>
    </source>
</evidence>
<organism evidence="6 7">
    <name type="scientific">Lithocarpus litseifolius</name>
    <dbReference type="NCBI Taxonomy" id="425828"/>
    <lineage>
        <taxon>Eukaryota</taxon>
        <taxon>Viridiplantae</taxon>
        <taxon>Streptophyta</taxon>
        <taxon>Embryophyta</taxon>
        <taxon>Tracheophyta</taxon>
        <taxon>Spermatophyta</taxon>
        <taxon>Magnoliopsida</taxon>
        <taxon>eudicotyledons</taxon>
        <taxon>Gunneridae</taxon>
        <taxon>Pentapetalae</taxon>
        <taxon>rosids</taxon>
        <taxon>fabids</taxon>
        <taxon>Fagales</taxon>
        <taxon>Fagaceae</taxon>
        <taxon>Lithocarpus</taxon>
    </lineage>
</organism>
<proteinExistence type="predicted"/>
<dbReference type="InterPro" id="IPR003609">
    <property type="entry name" value="Pan_app"/>
</dbReference>
<sequence length="528" mass="58421">MDSLVNSLTRLRATQLLFLTWVSTSVAGTTPESILQGFKAAPNPSVSLFQPLLNDPTGNFSLGFLRVEQTQLALAVLHVASSQPLWLANPTQLATWSDRTQFFFNGSLVISDPQSSLFWSTQTNGDTVVLLNSSNLQIQKLDNPVTILWQSFNFPTNTLVENQNFTANMSLISSNGLYSMRLGYNFYALYAKFQDNSADHMYWKHTALEAEAAIVQGQGPIHALVNSYGYLGLYQNSTAKPVDVQPFNSYHRPIDLFLLVRLEPDGNLKAYYWDGSNWVENYKAISDTCQLPSPCGSYGLCTPQGCSCLDNRTEFRSGSDCVPVETGDFCGEQLVKDNYEVLTRNGVEVPFKELMQYETTSSLGECEGLCENNCSCWGAVYNNASGFCFTLDYPIQTLVSVGDDSKVGYFKVKREKLLYNEFSSVIFLSLTGCEGIDKLEHASASSRCKTSSDDQVSEGFARFERCSAILATVLIEESCLGLGRSVGLEFGWTPFGSAMDHRFMVLGHSHWARPCFVSAHSGLRGTLV</sequence>
<dbReference type="InterPro" id="IPR001480">
    <property type="entry name" value="Bulb-type_lectin_dom"/>
</dbReference>
<keyword evidence="3" id="KW-0325">Glycoprotein</keyword>
<name>A0AAW2BI90_9ROSI</name>
<feature type="signal peptide" evidence="4">
    <location>
        <begin position="1"/>
        <end position="27"/>
    </location>
</feature>
<dbReference type="PANTHER" id="PTHR47976">
    <property type="entry name" value="G-TYPE LECTIN S-RECEPTOR-LIKE SERINE/THREONINE-PROTEIN KINASE SD2-5"/>
    <property type="match status" value="1"/>
</dbReference>
<evidence type="ECO:0000313" key="6">
    <source>
        <dbReference type="EMBL" id="KAK9985745.1"/>
    </source>
</evidence>
<comment type="caution">
    <text evidence="6">The sequence shown here is derived from an EMBL/GenBank/DDBJ whole genome shotgun (WGS) entry which is preliminary data.</text>
</comment>
<feature type="chain" id="PRO_5043463927" description="Apple domain-containing protein" evidence="4">
    <location>
        <begin position="28"/>
        <end position="528"/>
    </location>
</feature>
<dbReference type="PROSITE" id="PS50948">
    <property type="entry name" value="PAN"/>
    <property type="match status" value="1"/>
</dbReference>
<evidence type="ECO:0000256" key="1">
    <source>
        <dbReference type="ARBA" id="ARBA00022729"/>
    </source>
</evidence>
<protein>
    <recommendedName>
        <fullName evidence="5">Apple domain-containing protein</fullName>
    </recommendedName>
</protein>
<dbReference type="Pfam" id="PF00024">
    <property type="entry name" value="PAN_1"/>
    <property type="match status" value="1"/>
</dbReference>
<keyword evidence="2" id="KW-1015">Disulfide bond</keyword>
<evidence type="ECO:0000256" key="2">
    <source>
        <dbReference type="ARBA" id="ARBA00023157"/>
    </source>
</evidence>
<dbReference type="Pfam" id="PF01453">
    <property type="entry name" value="B_lectin"/>
    <property type="match status" value="1"/>
</dbReference>
<dbReference type="GO" id="GO:0048544">
    <property type="term" value="P:recognition of pollen"/>
    <property type="evidence" value="ECO:0007669"/>
    <property type="project" value="InterPro"/>
</dbReference>